<dbReference type="Gene3D" id="2.40.50.40">
    <property type="match status" value="1"/>
</dbReference>
<sequence length="90" mass="10217">TMKAEIILLCVIIFGMEMIQIMTGGRSQTCLCNGKLFKEIRLKRIQDLKVFTETVYCLRIEIVVTDKKTGEKLCLNPNAKQGKIILQKLG</sequence>
<keyword evidence="2" id="KW-0732">Signal</keyword>
<dbReference type="GO" id="GO:0008009">
    <property type="term" value="F:chemokine activity"/>
    <property type="evidence" value="ECO:0007669"/>
    <property type="project" value="InterPro"/>
</dbReference>
<dbReference type="Ensembl" id="ENSSFOT00015022784.2">
    <property type="protein sequence ID" value="ENSSFOP00015022534.1"/>
    <property type="gene ID" value="ENSSFOG00015014499.2"/>
</dbReference>
<dbReference type="GO" id="GO:0006955">
    <property type="term" value="P:immune response"/>
    <property type="evidence" value="ECO:0007669"/>
    <property type="project" value="InterPro"/>
</dbReference>
<name>A0A8C9V508_SCLFO</name>
<feature type="domain" description="Chemokine interleukin-8-like" evidence="3">
    <location>
        <begin position="27"/>
        <end position="89"/>
    </location>
</feature>
<dbReference type="GeneTree" id="ENSGT01080000257489"/>
<feature type="signal peptide" evidence="2">
    <location>
        <begin position="1"/>
        <end position="24"/>
    </location>
</feature>
<reference evidence="4" key="2">
    <citation type="submission" date="2025-08" db="UniProtKB">
        <authorList>
            <consortium name="Ensembl"/>
        </authorList>
    </citation>
    <scope>IDENTIFICATION</scope>
</reference>
<feature type="chain" id="PRO_5034321649" description="Chemokine interleukin-8-like domain-containing protein" evidence="2">
    <location>
        <begin position="25"/>
        <end position="90"/>
    </location>
</feature>
<dbReference type="PRINTS" id="PR00436">
    <property type="entry name" value="INTERLEUKIN8"/>
</dbReference>
<evidence type="ECO:0000256" key="2">
    <source>
        <dbReference type="SAM" id="SignalP"/>
    </source>
</evidence>
<dbReference type="Pfam" id="PF00048">
    <property type="entry name" value="IL8"/>
    <property type="match status" value="1"/>
</dbReference>
<keyword evidence="1" id="KW-0202">Cytokine</keyword>
<keyword evidence="5" id="KW-1185">Reference proteome</keyword>
<evidence type="ECO:0000313" key="4">
    <source>
        <dbReference type="Ensembl" id="ENSSFOP00015022534.1"/>
    </source>
</evidence>
<evidence type="ECO:0000259" key="3">
    <source>
        <dbReference type="SMART" id="SM00199"/>
    </source>
</evidence>
<evidence type="ECO:0000313" key="5">
    <source>
        <dbReference type="Proteomes" id="UP000694397"/>
    </source>
</evidence>
<dbReference type="AlphaFoldDB" id="A0A8C9V508"/>
<dbReference type="OrthoDB" id="8872899at2759"/>
<proteinExistence type="predicted"/>
<dbReference type="SUPFAM" id="SSF54117">
    <property type="entry name" value="Interleukin 8-like chemokines"/>
    <property type="match status" value="1"/>
</dbReference>
<evidence type="ECO:0000256" key="1">
    <source>
        <dbReference type="ARBA" id="ARBA00022514"/>
    </source>
</evidence>
<dbReference type="Proteomes" id="UP000694397">
    <property type="component" value="Chromosome 17"/>
</dbReference>
<reference evidence="4 5" key="1">
    <citation type="submission" date="2019-04" db="EMBL/GenBank/DDBJ databases">
        <authorList>
            <consortium name="Wellcome Sanger Institute Data Sharing"/>
        </authorList>
    </citation>
    <scope>NUCLEOTIDE SEQUENCE [LARGE SCALE GENOMIC DNA]</scope>
</reference>
<dbReference type="SMART" id="SM00199">
    <property type="entry name" value="SCY"/>
    <property type="match status" value="1"/>
</dbReference>
<dbReference type="PRINTS" id="PR00437">
    <property type="entry name" value="SMALLCYTKCXC"/>
</dbReference>
<organism evidence="4 5">
    <name type="scientific">Scleropages formosus</name>
    <name type="common">Asian bonytongue</name>
    <name type="synonym">Osteoglossum formosum</name>
    <dbReference type="NCBI Taxonomy" id="113540"/>
    <lineage>
        <taxon>Eukaryota</taxon>
        <taxon>Metazoa</taxon>
        <taxon>Chordata</taxon>
        <taxon>Craniata</taxon>
        <taxon>Vertebrata</taxon>
        <taxon>Euteleostomi</taxon>
        <taxon>Actinopterygii</taxon>
        <taxon>Neopterygii</taxon>
        <taxon>Teleostei</taxon>
        <taxon>Osteoglossocephala</taxon>
        <taxon>Osteoglossomorpha</taxon>
        <taxon>Osteoglossiformes</taxon>
        <taxon>Osteoglossidae</taxon>
        <taxon>Scleropages</taxon>
    </lineage>
</organism>
<dbReference type="InterPro" id="IPR036048">
    <property type="entry name" value="Interleukin_8-like_sf"/>
</dbReference>
<dbReference type="InterPro" id="IPR001811">
    <property type="entry name" value="Chemokine_IL8-like_dom"/>
</dbReference>
<dbReference type="GO" id="GO:0005615">
    <property type="term" value="C:extracellular space"/>
    <property type="evidence" value="ECO:0007669"/>
    <property type="project" value="UniProtKB-KW"/>
</dbReference>
<accession>A0A8C9V508</accession>
<reference evidence="4" key="3">
    <citation type="submission" date="2025-09" db="UniProtKB">
        <authorList>
            <consortium name="Ensembl"/>
        </authorList>
    </citation>
    <scope>IDENTIFICATION</scope>
</reference>
<protein>
    <recommendedName>
        <fullName evidence="3">Chemokine interleukin-8-like domain-containing protein</fullName>
    </recommendedName>
</protein>
<dbReference type="InterPro" id="IPR001089">
    <property type="entry name" value="Chemokine_CXC"/>
</dbReference>